<dbReference type="Proteomes" id="UP000198620">
    <property type="component" value="Unassembled WGS sequence"/>
</dbReference>
<accession>A0A1H7NP97</accession>
<protein>
    <submittedName>
        <fullName evidence="1">Uncharacterized protein</fullName>
    </submittedName>
</protein>
<proteinExistence type="predicted"/>
<evidence type="ECO:0000313" key="1">
    <source>
        <dbReference type="EMBL" id="SEL25164.1"/>
    </source>
</evidence>
<name>A0A1H7NP97_9PROT</name>
<evidence type="ECO:0000313" key="2">
    <source>
        <dbReference type="Proteomes" id="UP000198620"/>
    </source>
</evidence>
<keyword evidence="2" id="KW-1185">Reference proteome</keyword>
<organism evidence="1 2">
    <name type="scientific">Nitrosovibrio tenuis</name>
    <dbReference type="NCBI Taxonomy" id="1233"/>
    <lineage>
        <taxon>Bacteria</taxon>
        <taxon>Pseudomonadati</taxon>
        <taxon>Pseudomonadota</taxon>
        <taxon>Betaproteobacteria</taxon>
        <taxon>Nitrosomonadales</taxon>
        <taxon>Nitrosomonadaceae</taxon>
        <taxon>Nitrosovibrio</taxon>
    </lineage>
</organism>
<dbReference type="EMBL" id="FOBH01000007">
    <property type="protein sequence ID" value="SEL25164.1"/>
    <property type="molecule type" value="Genomic_DNA"/>
</dbReference>
<dbReference type="AlphaFoldDB" id="A0A1H7NP97"/>
<sequence>MLSLGYGGKPVRLKESKVTAGRFNHGLTAEHWKEDRIATITASRDVLWQPNSSERALQFRKPSFKKASES</sequence>
<reference evidence="1 2" key="1">
    <citation type="submission" date="2016-10" db="EMBL/GenBank/DDBJ databases">
        <authorList>
            <person name="de Groot N.N."/>
        </authorList>
    </citation>
    <scope>NUCLEOTIDE SEQUENCE [LARGE SCALE GENOMIC DNA]</scope>
    <source>
        <strain evidence="1 2">Nv1</strain>
    </source>
</reference>
<gene>
    <name evidence="1" type="ORF">SAMN05216387_10786</name>
</gene>